<name>B0T1G3_CAUSK</name>
<dbReference type="GO" id="GO:0016787">
    <property type="term" value="F:hydrolase activity"/>
    <property type="evidence" value="ECO:0007669"/>
    <property type="project" value="UniProtKB-KW"/>
</dbReference>
<evidence type="ECO:0000256" key="2">
    <source>
        <dbReference type="ARBA" id="ARBA00022801"/>
    </source>
</evidence>
<dbReference type="STRING" id="366602.Caul_1590"/>
<dbReference type="SMART" id="SM00490">
    <property type="entry name" value="HELICc"/>
    <property type="match status" value="1"/>
</dbReference>
<dbReference type="CDD" id="cd18791">
    <property type="entry name" value="SF2_C_RHA"/>
    <property type="match status" value="1"/>
</dbReference>
<evidence type="ECO:0000256" key="1">
    <source>
        <dbReference type="ARBA" id="ARBA00022741"/>
    </source>
</evidence>
<dbReference type="EMBL" id="CP000927">
    <property type="protein sequence ID" value="ABZ70720.1"/>
    <property type="molecule type" value="Genomic_DNA"/>
</dbReference>
<feature type="domain" description="Helicase C-terminal" evidence="6">
    <location>
        <begin position="207"/>
        <end position="381"/>
    </location>
</feature>
<evidence type="ECO:0000256" key="3">
    <source>
        <dbReference type="ARBA" id="ARBA00022806"/>
    </source>
</evidence>
<accession>B0T1G3</accession>
<sequence>MVISRVALKPRRVTLPIHEALPALKAALVQREAAVLVAPPGAGKTTVVPLALLGESWVAGGKIVMLEPRRLAARAAASRMAQTLGESVGDTVGFRVRLQSKVSARTRIEVVTEGVFTRMILDDPGLDGVAAVIFDEFHERSLDADLGLALARDAQGLVREDLKILVMSATLDGARISALLDDAPVVESQGRMFPVDTRYLGRDERQRLEERVVRAVERALAEESGSLLVFLPGQGEIRRTETMLRERLRRPEVDVAPLYGALDPAEQDRAVTAAQPGRRKVVLATSIAETSLTIEGVRVVIDCGLARVPRFDPSSGLTRLETVRVSRAAADQRRGRAGRTEPGVCYRLWDEAETRAFPAFARPEILEADLSSLALNLARWGARDAAGLAFLDKPPTAAFTEARTLLNRLQALDGQGGLTAHGRALADMPLAPRLAHMVVRAAASGQAERGAKIAAVLSEQGLGGRDVDLRHRLESFDRDRSPRARDARTLSERWARNAGRSTGATRLDDALLLAEAYPERVARARGKPGEYQLAGGRGVYLEPTDALARETWLAVGELGGGEARDRILLAAPLDEVALREAFADRLVAEDRLEPDARGKVRARRLLRLGKLVVEERLLEKVDPALVAKALLGQVEREGLSAVPLGEGAQALRRRVAFLRDRDAETWPDLSDAALLARLPEWLEPLLVGRSALSQLGDGALTDALRTLVPWDLHRRLDAEAPARFTAPTGSSFAIDYAADGGPRVDVRVQELFGLTSHPAVAGVPLVLALLSPGHKPIQITRDLPGFWKGSWREVKAEMKGRYPRHVWPDDPAAAAPTTRAKPRGT</sequence>
<dbReference type="Gene3D" id="3.40.50.300">
    <property type="entry name" value="P-loop containing nucleotide triphosphate hydrolases"/>
    <property type="match status" value="2"/>
</dbReference>
<dbReference type="KEGG" id="cak:Caul_1590"/>
<dbReference type="InterPro" id="IPR010225">
    <property type="entry name" value="HrpB"/>
</dbReference>
<evidence type="ECO:0000259" key="5">
    <source>
        <dbReference type="PROSITE" id="PS51192"/>
    </source>
</evidence>
<evidence type="ECO:0000256" key="4">
    <source>
        <dbReference type="ARBA" id="ARBA00022840"/>
    </source>
</evidence>
<dbReference type="PIRSF" id="PIRSF005496">
    <property type="entry name" value="ATP_hel_hrpB"/>
    <property type="match status" value="1"/>
</dbReference>
<feature type="domain" description="Helicase ATP-binding" evidence="5">
    <location>
        <begin position="25"/>
        <end position="189"/>
    </location>
</feature>
<dbReference type="InterPro" id="IPR007502">
    <property type="entry name" value="Helicase-assoc_dom"/>
</dbReference>
<dbReference type="PANTHER" id="PTHR43519:SF1">
    <property type="entry name" value="ATP-DEPENDENT RNA HELICASE HRPB"/>
    <property type="match status" value="1"/>
</dbReference>
<dbReference type="PROSITE" id="PS51194">
    <property type="entry name" value="HELICASE_CTER"/>
    <property type="match status" value="1"/>
</dbReference>
<keyword evidence="3 7" id="KW-0347">Helicase</keyword>
<dbReference type="Pfam" id="PF00270">
    <property type="entry name" value="DEAD"/>
    <property type="match status" value="1"/>
</dbReference>
<dbReference type="SMART" id="SM00487">
    <property type="entry name" value="DEXDc"/>
    <property type="match status" value="1"/>
</dbReference>
<proteinExistence type="predicted"/>
<dbReference type="InterPro" id="IPR049614">
    <property type="entry name" value="HrpB_DEXH"/>
</dbReference>
<dbReference type="InterPro" id="IPR014001">
    <property type="entry name" value="Helicase_ATP-bd"/>
</dbReference>
<gene>
    <name evidence="7" type="ordered locus">Caul_1590</name>
</gene>
<dbReference type="NCBIfam" id="TIGR01970">
    <property type="entry name" value="DEAH_box_HrpB"/>
    <property type="match status" value="1"/>
</dbReference>
<reference evidence="7" key="1">
    <citation type="submission" date="2008-01" db="EMBL/GenBank/DDBJ databases">
        <title>Complete sequence of chromosome of Caulobacter sp. K31.</title>
        <authorList>
            <consortium name="US DOE Joint Genome Institute"/>
            <person name="Copeland A."/>
            <person name="Lucas S."/>
            <person name="Lapidus A."/>
            <person name="Barry K."/>
            <person name="Glavina del Rio T."/>
            <person name="Dalin E."/>
            <person name="Tice H."/>
            <person name="Pitluck S."/>
            <person name="Bruce D."/>
            <person name="Goodwin L."/>
            <person name="Thompson L.S."/>
            <person name="Brettin T."/>
            <person name="Detter J.C."/>
            <person name="Han C."/>
            <person name="Schmutz J."/>
            <person name="Larimer F."/>
            <person name="Land M."/>
            <person name="Hauser L."/>
            <person name="Kyrpides N."/>
            <person name="Kim E."/>
            <person name="Stephens C."/>
            <person name="Richardson P."/>
        </authorList>
    </citation>
    <scope>NUCLEOTIDE SEQUENCE [LARGE SCALE GENOMIC DNA]</scope>
    <source>
        <strain evidence="7">K31</strain>
    </source>
</reference>
<dbReference type="InterPro" id="IPR011545">
    <property type="entry name" value="DEAD/DEAH_box_helicase_dom"/>
</dbReference>
<keyword evidence="1" id="KW-0547">Nucleotide-binding</keyword>
<dbReference type="AlphaFoldDB" id="B0T1G3"/>
<dbReference type="FunFam" id="3.40.50.300:FF:002125">
    <property type="entry name" value="ATP-dependent helicase HrpB"/>
    <property type="match status" value="1"/>
</dbReference>
<keyword evidence="2" id="KW-0378">Hydrolase</keyword>
<keyword evidence="4" id="KW-0067">ATP-binding</keyword>
<protein>
    <submittedName>
        <fullName evidence="7">ATP-dependent helicase HrpB</fullName>
    </submittedName>
</protein>
<evidence type="ECO:0000313" key="7">
    <source>
        <dbReference type="EMBL" id="ABZ70720.1"/>
    </source>
</evidence>
<evidence type="ECO:0000259" key="6">
    <source>
        <dbReference type="PROSITE" id="PS51194"/>
    </source>
</evidence>
<dbReference type="SUPFAM" id="SSF52540">
    <property type="entry name" value="P-loop containing nucleoside triphosphate hydrolases"/>
    <property type="match status" value="1"/>
</dbReference>
<dbReference type="CDD" id="cd17990">
    <property type="entry name" value="DEXHc_HrpB"/>
    <property type="match status" value="1"/>
</dbReference>
<organism evidence="7">
    <name type="scientific">Caulobacter sp. (strain K31)</name>
    <dbReference type="NCBI Taxonomy" id="366602"/>
    <lineage>
        <taxon>Bacteria</taxon>
        <taxon>Pseudomonadati</taxon>
        <taxon>Pseudomonadota</taxon>
        <taxon>Alphaproteobacteria</taxon>
        <taxon>Caulobacterales</taxon>
        <taxon>Caulobacteraceae</taxon>
        <taxon>Caulobacter</taxon>
    </lineage>
</organism>
<dbReference type="PROSITE" id="PS51192">
    <property type="entry name" value="HELICASE_ATP_BIND_1"/>
    <property type="match status" value="1"/>
</dbReference>
<dbReference type="Pfam" id="PF08482">
    <property type="entry name" value="HrpB_C"/>
    <property type="match status" value="1"/>
</dbReference>
<dbReference type="PANTHER" id="PTHR43519">
    <property type="entry name" value="ATP-DEPENDENT RNA HELICASE HRPB"/>
    <property type="match status" value="1"/>
</dbReference>
<dbReference type="InterPro" id="IPR027417">
    <property type="entry name" value="P-loop_NTPase"/>
</dbReference>
<dbReference type="InterPro" id="IPR013689">
    <property type="entry name" value="RNA_helicase_ATP-dep_HrpB_C"/>
</dbReference>
<dbReference type="Pfam" id="PF00271">
    <property type="entry name" value="Helicase_C"/>
    <property type="match status" value="1"/>
</dbReference>
<dbReference type="InterPro" id="IPR001650">
    <property type="entry name" value="Helicase_C-like"/>
</dbReference>
<dbReference type="HOGENOM" id="CLU_001832_5_6_5"/>
<dbReference type="Gene3D" id="1.20.120.1080">
    <property type="match status" value="1"/>
</dbReference>
<dbReference type="GO" id="GO:0004386">
    <property type="term" value="F:helicase activity"/>
    <property type="evidence" value="ECO:0007669"/>
    <property type="project" value="UniProtKB-KW"/>
</dbReference>
<dbReference type="GO" id="GO:0003676">
    <property type="term" value="F:nucleic acid binding"/>
    <property type="evidence" value="ECO:0007669"/>
    <property type="project" value="InterPro"/>
</dbReference>
<dbReference type="eggNOG" id="COG1643">
    <property type="taxonomic scope" value="Bacteria"/>
</dbReference>
<dbReference type="SMART" id="SM00847">
    <property type="entry name" value="HA2"/>
    <property type="match status" value="1"/>
</dbReference>
<dbReference type="GO" id="GO:0005524">
    <property type="term" value="F:ATP binding"/>
    <property type="evidence" value="ECO:0007669"/>
    <property type="project" value="UniProtKB-KW"/>
</dbReference>